<dbReference type="SMART" id="SM00034">
    <property type="entry name" value="CLECT"/>
    <property type="match status" value="1"/>
</dbReference>
<dbReference type="Gene3D" id="2.60.120.200">
    <property type="match status" value="1"/>
</dbReference>
<evidence type="ECO:0000256" key="3">
    <source>
        <dbReference type="ARBA" id="ARBA00022729"/>
    </source>
</evidence>
<evidence type="ECO:0000259" key="14">
    <source>
        <dbReference type="PROSITE" id="PS50011"/>
    </source>
</evidence>
<dbReference type="InterPro" id="IPR001245">
    <property type="entry name" value="Ser-Thr/Tyr_kinase_cat_dom"/>
</dbReference>
<keyword evidence="4" id="KW-0547">Nucleotide-binding</keyword>
<dbReference type="InterPro" id="IPR016186">
    <property type="entry name" value="C-type_lectin-like/link_sf"/>
</dbReference>
<feature type="domain" description="C-type lectin" evidence="16">
    <location>
        <begin position="88"/>
        <end position="198"/>
    </location>
</feature>
<evidence type="ECO:0000256" key="8">
    <source>
        <dbReference type="ARBA" id="ARBA00023157"/>
    </source>
</evidence>
<feature type="region of interest" description="Disordered" evidence="11">
    <location>
        <begin position="810"/>
        <end position="842"/>
    </location>
</feature>
<feature type="compositionally biased region" description="Polar residues" evidence="11">
    <location>
        <begin position="894"/>
        <end position="903"/>
    </location>
</feature>
<feature type="domain" description="CUB" evidence="13">
    <location>
        <begin position="1"/>
        <end position="77"/>
    </location>
</feature>
<accession>A0ABN8Q021</accession>
<evidence type="ECO:0000256" key="4">
    <source>
        <dbReference type="ARBA" id="ARBA00022741"/>
    </source>
</evidence>
<feature type="domain" description="Protein kinase" evidence="14">
    <location>
        <begin position="639"/>
        <end position="1188"/>
    </location>
</feature>
<evidence type="ECO:0000313" key="18">
    <source>
        <dbReference type="Proteomes" id="UP001159427"/>
    </source>
</evidence>
<dbReference type="InterPro" id="IPR000719">
    <property type="entry name" value="Prot_kinase_dom"/>
</dbReference>
<feature type="domain" description="F5/8 type C" evidence="15">
    <location>
        <begin position="208"/>
        <end position="272"/>
    </location>
</feature>
<dbReference type="PROSITE" id="PS50041">
    <property type="entry name" value="C_TYPE_LECTIN_2"/>
    <property type="match status" value="1"/>
</dbReference>
<evidence type="ECO:0000256" key="2">
    <source>
        <dbReference type="ARBA" id="ARBA00022692"/>
    </source>
</evidence>
<dbReference type="SMART" id="SM00219">
    <property type="entry name" value="TyrKc"/>
    <property type="match status" value="1"/>
</dbReference>
<dbReference type="SUPFAM" id="SSF49785">
    <property type="entry name" value="Galactose-binding domain-like"/>
    <property type="match status" value="1"/>
</dbReference>
<dbReference type="InterPro" id="IPR000421">
    <property type="entry name" value="FA58C"/>
</dbReference>
<evidence type="ECO:0000259" key="16">
    <source>
        <dbReference type="PROSITE" id="PS50041"/>
    </source>
</evidence>
<dbReference type="PROSITE" id="PS50022">
    <property type="entry name" value="FA58C_3"/>
    <property type="match status" value="1"/>
</dbReference>
<dbReference type="PROSITE" id="PS01286">
    <property type="entry name" value="FA58C_2"/>
    <property type="match status" value="1"/>
</dbReference>
<dbReference type="SUPFAM" id="SSF49899">
    <property type="entry name" value="Concanavalin A-like lectins/glucanases"/>
    <property type="match status" value="1"/>
</dbReference>
<keyword evidence="6 12" id="KW-1133">Transmembrane helix</keyword>
<dbReference type="PROSITE" id="PS00109">
    <property type="entry name" value="PROTEIN_KINASE_TYR"/>
    <property type="match status" value="1"/>
</dbReference>
<evidence type="ECO:0000256" key="6">
    <source>
        <dbReference type="ARBA" id="ARBA00022989"/>
    </source>
</evidence>
<dbReference type="InterPro" id="IPR050122">
    <property type="entry name" value="RTK"/>
</dbReference>
<dbReference type="PANTHER" id="PTHR24416">
    <property type="entry name" value="TYROSINE-PROTEIN KINASE RECEPTOR"/>
    <property type="match status" value="1"/>
</dbReference>
<dbReference type="InterPro" id="IPR008266">
    <property type="entry name" value="Tyr_kinase_AS"/>
</dbReference>
<keyword evidence="3" id="KW-0732">Signal</keyword>
<feature type="compositionally biased region" description="Acidic residues" evidence="11">
    <location>
        <begin position="942"/>
        <end position="954"/>
    </location>
</feature>
<comment type="caution">
    <text evidence="10">Lacks conserved residue(s) required for the propagation of feature annotation.</text>
</comment>
<gene>
    <name evidence="17" type="ORF">PEVE_00000728</name>
</gene>
<dbReference type="InterPro" id="IPR000859">
    <property type="entry name" value="CUB_dom"/>
</dbReference>
<evidence type="ECO:0000256" key="9">
    <source>
        <dbReference type="ARBA" id="ARBA00023170"/>
    </source>
</evidence>
<evidence type="ECO:0000256" key="12">
    <source>
        <dbReference type="SAM" id="Phobius"/>
    </source>
</evidence>
<evidence type="ECO:0000259" key="13">
    <source>
        <dbReference type="PROSITE" id="PS01180"/>
    </source>
</evidence>
<evidence type="ECO:0000256" key="7">
    <source>
        <dbReference type="ARBA" id="ARBA00023136"/>
    </source>
</evidence>
<dbReference type="InterPro" id="IPR035914">
    <property type="entry name" value="Sperma_CUB_dom_sf"/>
</dbReference>
<dbReference type="Pfam" id="PF13385">
    <property type="entry name" value="Laminin_G_3"/>
    <property type="match status" value="1"/>
</dbReference>
<evidence type="ECO:0000259" key="15">
    <source>
        <dbReference type="PROSITE" id="PS50022"/>
    </source>
</evidence>
<feature type="region of interest" description="Disordered" evidence="11">
    <location>
        <begin position="937"/>
        <end position="967"/>
    </location>
</feature>
<dbReference type="Gene3D" id="2.60.120.260">
    <property type="entry name" value="Galactose-binding domain-like"/>
    <property type="match status" value="1"/>
</dbReference>
<feature type="transmembrane region" description="Helical" evidence="12">
    <location>
        <begin position="592"/>
        <end position="613"/>
    </location>
</feature>
<dbReference type="PANTHER" id="PTHR24416:SF550">
    <property type="entry name" value="FIBROBLAST GROWTH FACTOR RECEPTOR HOMOLOG 1-RELATED"/>
    <property type="match status" value="1"/>
</dbReference>
<keyword evidence="18" id="KW-1185">Reference proteome</keyword>
<dbReference type="Gene3D" id="3.30.200.20">
    <property type="entry name" value="Phosphorylase Kinase, domain 1"/>
    <property type="match status" value="1"/>
</dbReference>
<dbReference type="SUPFAM" id="SSF56436">
    <property type="entry name" value="C-type lectin-like"/>
    <property type="match status" value="1"/>
</dbReference>
<dbReference type="PROSITE" id="PS01180">
    <property type="entry name" value="CUB"/>
    <property type="match status" value="1"/>
</dbReference>
<dbReference type="Gene3D" id="2.60.120.290">
    <property type="entry name" value="Spermadhesin, CUB domain"/>
    <property type="match status" value="1"/>
</dbReference>
<dbReference type="InterPro" id="IPR013320">
    <property type="entry name" value="ConA-like_dom_sf"/>
</dbReference>
<dbReference type="Gene3D" id="3.10.100.10">
    <property type="entry name" value="Mannose-Binding Protein A, subunit A"/>
    <property type="match status" value="1"/>
</dbReference>
<sequence length="1218" mass="138434">MRGRDICYCTATCIDRDFLECRIDYLKITNGVTERRYCGDELTGTDILLSGNYVVLTFHTDWLLENKTGFEIFFAQEIYSCPHYWTQHQCSCNKLSSNTLEWIAAKFACEALGSNLAMLDSPAEQREIGWGSRTWIGSHRDSSNNSRWQWVDGSLAVNLNFASNQPNNWKGTEDCVEMYPSRKWKVFNCNTSLHYSCELSSGSGEVNEVSCNGSYNSNFCFLLLFDLVFVGNTDENTIVHNELNGSIVARYTRFQPTAWYNHISMRVELYGCKGNPVYGRWFLDGSDPDVGYFGTVNHTEGWCPGSKAATFSQNGSYATVPNINITTCDFTIAFWVKYTGVDGPILALWSKGGKLFYVTAKNSRLILSIHNTFDLQINYWNHVSVTCQLHKIKVFVNGTEEALVDEWNEYFFSSLGRYQPEYIIGNDPDFVQMPLANEVFVGAVMDFYMTGISLSVKQIGDLSKGKSKPFTPVINNKESEIHGCKVNVTWSRKEICTITKITVRYREIKPLGDEAQWAELKVPTTTFHLLPLECDKGMKLVCLPGLEKFKATGQFLGNLKPTLQWPDSLLPIKVILHQAVLSAKMILHTAKIAWVMLGVSVALTAVVVGIIVYRKRAKRNKRESDITELMLLEVPPERVTAMEELGQGAFGRVYKSVMRGLPEKMASSQPKDHSLDSQEGRIVATKVLPENSTEEDKRRLVREIELMKEVGTHRNIVSMLGYWIQSPPIMLIMEYIPNGDLLQWLRNKREQTNKFLTFVCLFVIKMSSLSDFCHKNNKNGRFQRNMANYRQSDVVERLKPPVPERPKLVSRNLQTKDVLDENLKEESGERNNEESGKVGGYHCSETKEIKIDMEDDERGVLINDAPQSEMEPSCSNLRDEDDKEEDESDDVNTPFLQNEGQKGSATSVMVLPSINIAHFSKEKELTPAEPLRNVEEKITIEKEEDDKEEDESDDVNTPFLQNEGQKGSATSVMVLPSINIAHFSKEKELTPAEPLRNVEEKITIEKEEGSCEGKEFKDDEEDISGKEVLCYAWQIAKGMEYLASKGFIHRDLAARNILLGEDRAVKIADFGLLRRANESEIYEVTSVHKLPMKWMAPEALENGIFTFKTDVIDLYFVILGGTPYPGISPMRLCSLLKSGYRMEKPNTCSDEIYKLMMDCWKENPNERPSFVQLIPILEEMMAEDTPYYYFRLLDQSQPCYREASASNTSKTSTLDTKL</sequence>
<feature type="region of interest" description="Disordered" evidence="11">
    <location>
        <begin position="862"/>
        <end position="903"/>
    </location>
</feature>
<keyword evidence="7 12" id="KW-0472">Membrane</keyword>
<dbReference type="Gene3D" id="1.10.510.10">
    <property type="entry name" value="Transferase(Phosphotransferase) domain 1"/>
    <property type="match status" value="1"/>
</dbReference>
<dbReference type="InterPro" id="IPR001304">
    <property type="entry name" value="C-type_lectin-like"/>
</dbReference>
<feature type="compositionally biased region" description="Polar residues" evidence="11">
    <location>
        <begin position="958"/>
        <end position="967"/>
    </location>
</feature>
<keyword evidence="5" id="KW-0067">ATP-binding</keyword>
<evidence type="ECO:0000256" key="1">
    <source>
        <dbReference type="ARBA" id="ARBA00004479"/>
    </source>
</evidence>
<dbReference type="InterPro" id="IPR016187">
    <property type="entry name" value="CTDL_fold"/>
</dbReference>
<comment type="subcellular location">
    <subcellularLocation>
        <location evidence="1">Membrane</location>
        <topology evidence="1">Single-pass type I membrane protein</topology>
    </subcellularLocation>
</comment>
<dbReference type="SUPFAM" id="SSF56112">
    <property type="entry name" value="Protein kinase-like (PK-like)"/>
    <property type="match status" value="1"/>
</dbReference>
<organism evidence="17 18">
    <name type="scientific">Porites evermanni</name>
    <dbReference type="NCBI Taxonomy" id="104178"/>
    <lineage>
        <taxon>Eukaryota</taxon>
        <taxon>Metazoa</taxon>
        <taxon>Cnidaria</taxon>
        <taxon>Anthozoa</taxon>
        <taxon>Hexacorallia</taxon>
        <taxon>Scleractinia</taxon>
        <taxon>Fungiina</taxon>
        <taxon>Poritidae</taxon>
        <taxon>Porites</taxon>
    </lineage>
</organism>
<keyword evidence="9" id="KW-0675">Receptor</keyword>
<evidence type="ECO:0000313" key="17">
    <source>
        <dbReference type="EMBL" id="CAH3152364.1"/>
    </source>
</evidence>
<dbReference type="EMBL" id="CALNXI010001033">
    <property type="protein sequence ID" value="CAH3152364.1"/>
    <property type="molecule type" value="Genomic_DNA"/>
</dbReference>
<proteinExistence type="predicted"/>
<feature type="disulfide bond" evidence="10">
    <location>
        <begin position="21"/>
        <end position="38"/>
    </location>
</feature>
<name>A0ABN8Q021_9CNID</name>
<dbReference type="SUPFAM" id="SSF49854">
    <property type="entry name" value="Spermadhesin, CUB domain"/>
    <property type="match status" value="1"/>
</dbReference>
<dbReference type="InterPro" id="IPR008979">
    <property type="entry name" value="Galactose-bd-like_sf"/>
</dbReference>
<evidence type="ECO:0000256" key="10">
    <source>
        <dbReference type="PROSITE-ProRule" id="PRU00059"/>
    </source>
</evidence>
<protein>
    <submittedName>
        <fullName evidence="17">Uncharacterized protein</fullName>
    </submittedName>
</protein>
<feature type="transmembrane region" description="Helical" evidence="12">
    <location>
        <begin position="755"/>
        <end position="772"/>
    </location>
</feature>
<dbReference type="Proteomes" id="UP001159427">
    <property type="component" value="Unassembled WGS sequence"/>
</dbReference>
<dbReference type="PROSITE" id="PS50011">
    <property type="entry name" value="PROTEIN_KINASE_DOM"/>
    <property type="match status" value="1"/>
</dbReference>
<evidence type="ECO:0000256" key="5">
    <source>
        <dbReference type="ARBA" id="ARBA00022840"/>
    </source>
</evidence>
<feature type="compositionally biased region" description="Basic and acidic residues" evidence="11">
    <location>
        <begin position="817"/>
        <end position="836"/>
    </location>
</feature>
<dbReference type="Pfam" id="PF00059">
    <property type="entry name" value="Lectin_C"/>
    <property type="match status" value="1"/>
</dbReference>
<dbReference type="InterPro" id="IPR011009">
    <property type="entry name" value="Kinase-like_dom_sf"/>
</dbReference>
<keyword evidence="2 12" id="KW-0812">Transmembrane</keyword>
<dbReference type="Pfam" id="PF07714">
    <property type="entry name" value="PK_Tyr_Ser-Thr"/>
    <property type="match status" value="2"/>
</dbReference>
<comment type="caution">
    <text evidence="17">The sequence shown here is derived from an EMBL/GenBank/DDBJ whole genome shotgun (WGS) entry which is preliminary data.</text>
</comment>
<dbReference type="InterPro" id="IPR020635">
    <property type="entry name" value="Tyr_kinase_cat_dom"/>
</dbReference>
<feature type="compositionally biased region" description="Acidic residues" evidence="11">
    <location>
        <begin position="879"/>
        <end position="890"/>
    </location>
</feature>
<keyword evidence="8 10" id="KW-1015">Disulfide bond</keyword>
<evidence type="ECO:0000256" key="11">
    <source>
        <dbReference type="SAM" id="MobiDB-lite"/>
    </source>
</evidence>
<reference evidence="17 18" key="1">
    <citation type="submission" date="2022-05" db="EMBL/GenBank/DDBJ databases">
        <authorList>
            <consortium name="Genoscope - CEA"/>
            <person name="William W."/>
        </authorList>
    </citation>
    <scope>NUCLEOTIDE SEQUENCE [LARGE SCALE GENOMIC DNA]</scope>
</reference>